<protein>
    <submittedName>
        <fullName evidence="1">Uncharacterized protein</fullName>
    </submittedName>
</protein>
<accession>A0A7C1AYK0</accession>
<sequence>MNDVLNIIVYHYHFLRGGVRSAILGSLEALKRTRPEVLVRLRIITGRHDGINSFVSQSPYPIDSVLVEAALDYSDRVWTDEKSFCEERDGLAEKVLSWVGRESSIFWIHNCTLGKNPLVTALWYRVAEISYQSGLPHGFVYHIHDFAECGRIENLFRLRFCWQSDGLVDWYPCFPNVCYAVLSRADRDRLIRVGLDSSKVFWVPNVVFATSADLEKVKGDSSKIFTAIAGFAERHGYVFNKKYPSWVMPVRLIRRKNVLEGLLLTQVYREPRNLLITLNATSAQEMPYAETVQSVVRKLAYPAVIGFGDSLVGNVFTFDELLTASEAVVTTSILEGFGFAFLEGLLRGIPLTGRDLPFITNDFDPVGFPHSALYTNLLVPVAKADRERHLEVGLRLLKKLEEMMKPGDEAKERFSHRLMETYGSELVDFGSLMLDSQIRVCENARDVCYLSEIAEINSLPRPILRSPEGFAERVEAFLGPRAHVARLAKVFERAITWNETRAGDNETLSCQPDSFAQKIFETFLDPIYFRPLFGSCGVIGER</sequence>
<organism evidence="1">
    <name type="scientific">Thermodesulforhabdus norvegica</name>
    <dbReference type="NCBI Taxonomy" id="39841"/>
    <lineage>
        <taxon>Bacteria</taxon>
        <taxon>Pseudomonadati</taxon>
        <taxon>Thermodesulfobacteriota</taxon>
        <taxon>Syntrophobacteria</taxon>
        <taxon>Syntrophobacterales</taxon>
        <taxon>Thermodesulforhabdaceae</taxon>
        <taxon>Thermodesulforhabdus</taxon>
    </lineage>
</organism>
<reference evidence="1" key="1">
    <citation type="journal article" date="2020" name="mSystems">
        <title>Genome- and Community-Level Interaction Insights into Carbon Utilization and Element Cycling Functions of Hydrothermarchaeota in Hydrothermal Sediment.</title>
        <authorList>
            <person name="Zhou Z."/>
            <person name="Liu Y."/>
            <person name="Xu W."/>
            <person name="Pan J."/>
            <person name="Luo Z.H."/>
            <person name="Li M."/>
        </authorList>
    </citation>
    <scope>NUCLEOTIDE SEQUENCE [LARGE SCALE GENOMIC DNA]</scope>
    <source>
        <strain evidence="1">HyVt-19</strain>
    </source>
</reference>
<dbReference type="SUPFAM" id="SSF53756">
    <property type="entry name" value="UDP-Glycosyltransferase/glycogen phosphorylase"/>
    <property type="match status" value="1"/>
</dbReference>
<dbReference type="Proteomes" id="UP000886355">
    <property type="component" value="Unassembled WGS sequence"/>
</dbReference>
<gene>
    <name evidence="1" type="ORF">ENG14_04830</name>
</gene>
<comment type="caution">
    <text evidence="1">The sequence shown here is derived from an EMBL/GenBank/DDBJ whole genome shotgun (WGS) entry which is preliminary data.</text>
</comment>
<proteinExistence type="predicted"/>
<name>A0A7C1AYK0_9BACT</name>
<evidence type="ECO:0000313" key="1">
    <source>
        <dbReference type="EMBL" id="HDL90208.1"/>
    </source>
</evidence>
<dbReference type="AlphaFoldDB" id="A0A7C1AYK0"/>
<dbReference type="EMBL" id="DQZW01000227">
    <property type="protein sequence ID" value="HDL90208.1"/>
    <property type="molecule type" value="Genomic_DNA"/>
</dbReference>